<dbReference type="InterPro" id="IPR000719">
    <property type="entry name" value="Prot_kinase_dom"/>
</dbReference>
<dbReference type="GO" id="GO:0004672">
    <property type="term" value="F:protein kinase activity"/>
    <property type="evidence" value="ECO:0007669"/>
    <property type="project" value="InterPro"/>
</dbReference>
<keyword evidence="1" id="KW-0067">ATP-binding</keyword>
<proteinExistence type="predicted"/>
<feature type="compositionally biased region" description="Basic and acidic residues" evidence="2">
    <location>
        <begin position="348"/>
        <end position="359"/>
    </location>
</feature>
<organism evidence="4">
    <name type="scientific">Oryza nivara</name>
    <name type="common">Indian wild rice</name>
    <name type="synonym">Oryza sativa f. spontanea</name>
    <dbReference type="NCBI Taxonomy" id="4536"/>
    <lineage>
        <taxon>Eukaryota</taxon>
        <taxon>Viridiplantae</taxon>
        <taxon>Streptophyta</taxon>
        <taxon>Embryophyta</taxon>
        <taxon>Tracheophyta</taxon>
        <taxon>Spermatophyta</taxon>
        <taxon>Magnoliopsida</taxon>
        <taxon>Liliopsida</taxon>
        <taxon>Poales</taxon>
        <taxon>Poaceae</taxon>
        <taxon>BOP clade</taxon>
        <taxon>Oryzoideae</taxon>
        <taxon>Oryzeae</taxon>
        <taxon>Oryzinae</taxon>
        <taxon>Oryza</taxon>
    </lineage>
</organism>
<dbReference type="OMA" id="HQHIVRV"/>
<keyword evidence="1" id="KW-0547">Nucleotide-binding</keyword>
<feature type="domain" description="Protein kinase" evidence="3">
    <location>
        <begin position="195"/>
        <end position="482"/>
    </location>
</feature>
<dbReference type="Gene3D" id="1.10.510.10">
    <property type="entry name" value="Transferase(Phosphotransferase) domain 1"/>
    <property type="match status" value="2"/>
</dbReference>
<dbReference type="STRING" id="4536.A0A0E0FXU6"/>
<dbReference type="PROSITE" id="PS50011">
    <property type="entry name" value="PROTEIN_KINASE_DOM"/>
    <property type="match status" value="1"/>
</dbReference>
<evidence type="ECO:0000256" key="1">
    <source>
        <dbReference type="PROSITE-ProRule" id="PRU10141"/>
    </source>
</evidence>
<dbReference type="Gene3D" id="1.20.930.20">
    <property type="entry name" value="Adaptor protein Cbl, N-terminal domain"/>
    <property type="match status" value="1"/>
</dbReference>
<dbReference type="PROSITE" id="PS00107">
    <property type="entry name" value="PROTEIN_KINASE_ATP"/>
    <property type="match status" value="1"/>
</dbReference>
<dbReference type="AlphaFoldDB" id="A0A0E0FXU6"/>
<dbReference type="Proteomes" id="UP000006591">
    <property type="component" value="Chromosome 1"/>
</dbReference>
<dbReference type="InterPro" id="IPR001245">
    <property type="entry name" value="Ser-Thr/Tyr_kinase_cat_dom"/>
</dbReference>
<dbReference type="Pfam" id="PF19584">
    <property type="entry name" value="MCAfunc"/>
    <property type="match status" value="1"/>
</dbReference>
<feature type="compositionally biased region" description="Basic and acidic residues" evidence="2">
    <location>
        <begin position="368"/>
        <end position="393"/>
    </location>
</feature>
<dbReference type="InterPro" id="IPR059179">
    <property type="entry name" value="MLKL-like_MCAfunc"/>
</dbReference>
<dbReference type="PANTHER" id="PTHR46146">
    <property type="entry name" value="SERINE/THREONINE-PROTEIN KINASE-LIKE PROTEIN CCR4"/>
    <property type="match status" value="1"/>
</dbReference>
<dbReference type="EnsemblPlants" id="ONIVA01G47530.1">
    <property type="protein sequence ID" value="ONIVA01G47530.1"/>
    <property type="gene ID" value="ONIVA01G47530"/>
</dbReference>
<dbReference type="InterPro" id="IPR017441">
    <property type="entry name" value="Protein_kinase_ATP_BS"/>
</dbReference>
<name>A0A0E0FXU6_ORYNI</name>
<evidence type="ECO:0000259" key="3">
    <source>
        <dbReference type="PROSITE" id="PS50011"/>
    </source>
</evidence>
<protein>
    <recommendedName>
        <fullName evidence="3">Protein kinase domain-containing protein</fullName>
    </recommendedName>
</protein>
<dbReference type="HOGENOM" id="CLU_000288_158_3_1"/>
<reference evidence="4" key="2">
    <citation type="submission" date="2018-04" db="EMBL/GenBank/DDBJ databases">
        <title>OnivRS2 (Oryza nivara Reference Sequence Version 2).</title>
        <authorList>
            <person name="Zhang J."/>
            <person name="Kudrna D."/>
            <person name="Lee S."/>
            <person name="Talag J."/>
            <person name="Rajasekar S."/>
            <person name="Welchert J."/>
            <person name="Hsing Y.-I."/>
            <person name="Wing R.A."/>
        </authorList>
    </citation>
    <scope>NUCLEOTIDE SEQUENCE [LARGE SCALE GENOMIC DNA]</scope>
</reference>
<dbReference type="SUPFAM" id="SSF56112">
    <property type="entry name" value="Protein kinase-like (PK-like)"/>
    <property type="match status" value="1"/>
</dbReference>
<dbReference type="GO" id="GO:0007166">
    <property type="term" value="P:cell surface receptor signaling pathway"/>
    <property type="evidence" value="ECO:0007669"/>
    <property type="project" value="InterPro"/>
</dbReference>
<accession>A0A0E0FXU6</accession>
<keyword evidence="5" id="KW-1185">Reference proteome</keyword>
<evidence type="ECO:0000313" key="5">
    <source>
        <dbReference type="Proteomes" id="UP000006591"/>
    </source>
</evidence>
<dbReference type="InterPro" id="IPR011009">
    <property type="entry name" value="Kinase-like_dom_sf"/>
</dbReference>
<dbReference type="Gramene" id="ONIVA01G47530.1">
    <property type="protein sequence ID" value="ONIVA01G47530.1"/>
    <property type="gene ID" value="ONIVA01G47530"/>
</dbReference>
<reference evidence="4" key="1">
    <citation type="submission" date="2015-04" db="UniProtKB">
        <authorList>
            <consortium name="EnsemblPlants"/>
        </authorList>
    </citation>
    <scope>IDENTIFICATION</scope>
    <source>
        <strain evidence="4">SL10</strain>
    </source>
</reference>
<dbReference type="PANTHER" id="PTHR46146:SF7">
    <property type="entry name" value="OS11G0664000 PROTEIN"/>
    <property type="match status" value="1"/>
</dbReference>
<evidence type="ECO:0000256" key="2">
    <source>
        <dbReference type="SAM" id="MobiDB-lite"/>
    </source>
</evidence>
<dbReference type="GO" id="GO:0005524">
    <property type="term" value="F:ATP binding"/>
    <property type="evidence" value="ECO:0007669"/>
    <property type="project" value="UniProtKB-UniRule"/>
</dbReference>
<dbReference type="InterPro" id="IPR036537">
    <property type="entry name" value="Adaptor_Cbl_N_dom_sf"/>
</dbReference>
<feature type="binding site" evidence="1">
    <location>
        <position position="223"/>
    </location>
    <ligand>
        <name>ATP</name>
        <dbReference type="ChEBI" id="CHEBI:30616"/>
    </ligand>
</feature>
<sequence length="482" mass="54889">MALWGGLGQAATVAQLVGADIGGLITMIMQAAMTAQQNKKECEQLARRVFTIAELLQHLQDPDVLRRPEIQRPLTGLEDTLREAHELVLSCQDKSAVYRLVMTGRQAEKFRDVQSRIDSYLLLFPVISHMDITRRLERIYKILVPKDTLGPSMPAFSVPPNPSPPSQVATQFVWRETHGVKEFTFMELATATNNFSLDRKIGEGAFAKVYKGRLPDGREVAIKRTLETSGIGIIDIMRELSILRSISHQHIVRVFGSCVKEKRQLLPPFRKKQEETLLVLEYMENGSLHRHLHGPRSSSPVMTSWKTRIEILLGVSRAIEYMQSYGERPGFGVVMLEVLTGKKPYFSKEEREEMEKTEECVEEEEREEREQEGKNTEEDKEESEREEEKKTTEECHPYWQKWDSFGRQHLASIALPLIEAGKLWKVLDRRPAAEPTPRQLEAAELVAQTAAHCLQLRGEERPPISVVVANLEKALELARCDG</sequence>
<dbReference type="eggNOG" id="KOG1187">
    <property type="taxonomic scope" value="Eukaryota"/>
</dbReference>
<dbReference type="InterPro" id="IPR045766">
    <property type="entry name" value="MCAfunc"/>
</dbReference>
<evidence type="ECO:0000313" key="4">
    <source>
        <dbReference type="EnsemblPlants" id="ONIVA01G47530.1"/>
    </source>
</evidence>
<dbReference type="CDD" id="cd21037">
    <property type="entry name" value="MLKL_NTD"/>
    <property type="match status" value="1"/>
</dbReference>
<feature type="region of interest" description="Disordered" evidence="2">
    <location>
        <begin position="348"/>
        <end position="393"/>
    </location>
</feature>
<dbReference type="Pfam" id="PF07714">
    <property type="entry name" value="PK_Tyr_Ser-Thr"/>
    <property type="match status" value="1"/>
</dbReference>